<dbReference type="AlphaFoldDB" id="A0A5C6F3B0"/>
<dbReference type="EC" id="5.6.2.4" evidence="7"/>
<proteinExistence type="predicted"/>
<gene>
    <name evidence="12" type="primary">pcrA_2</name>
    <name evidence="12" type="ORF">Poly59_19250</name>
</gene>
<feature type="binding site" evidence="10">
    <location>
        <begin position="32"/>
        <end position="39"/>
    </location>
    <ligand>
        <name>ATP</name>
        <dbReference type="ChEBI" id="CHEBI:30616"/>
    </ligand>
</feature>
<name>A0A5C6F3B0_9BACT</name>
<dbReference type="RefSeq" id="WP_146533780.1">
    <property type="nucleotide sequence ID" value="NZ_SJPX01000002.1"/>
</dbReference>
<evidence type="ECO:0000256" key="8">
    <source>
        <dbReference type="ARBA" id="ARBA00034923"/>
    </source>
</evidence>
<dbReference type="GO" id="GO:0005829">
    <property type="term" value="C:cytosol"/>
    <property type="evidence" value="ECO:0007669"/>
    <property type="project" value="TreeGrafter"/>
</dbReference>
<evidence type="ECO:0000256" key="9">
    <source>
        <dbReference type="ARBA" id="ARBA00048988"/>
    </source>
</evidence>
<comment type="caution">
    <text evidence="12">The sequence shown here is derived from an EMBL/GenBank/DDBJ whole genome shotgun (WGS) entry which is preliminary data.</text>
</comment>
<evidence type="ECO:0000256" key="2">
    <source>
        <dbReference type="ARBA" id="ARBA00022801"/>
    </source>
</evidence>
<evidence type="ECO:0000259" key="11">
    <source>
        <dbReference type="PROSITE" id="PS51198"/>
    </source>
</evidence>
<keyword evidence="1 10" id="KW-0547">Nucleotide-binding</keyword>
<sequence>MNKVTDPMESPSDSSDVDAFTDGGLLPTLVRASAGTGKTYRLTARLLRILLQGASPETILATTFTRKAAGEILDRVLLTLARAADPDDPEALQSLRDQVGIATLPRSVCLQLIDTLLRNIHRLRICTMDSLFSQLARSFPFELGLPPAWRLTDEIEEAWLRERAVDSVISMLDRSEMTAVLSMLGKGDIKRSVARELLQVVDAAYSGQRLCNDDVWKQLKAPKLPESADVTRAAGIMRMAEPPQKRLRTKLDQFAEKLELRDFGSLVDDTLVANIGAARRSRTEVLYYRSPFPEGVDEAFDVVYAAAKSTVLALMNAQNEATATVIAAYDHHIGQLKHTARAVGFEDVAIRLAAEFSRLDQKSLALRMDGAVDHLLLDEFQDTSPVQWHVLRPFAARCAAPVDESAGKDAQREVPKSFFCVGDTKQAIYGWRGGVAEIFEAVADQISGITEVEQNQSFRSSPVVVEAVNDTFKNLQRHPICDAANSGDLTDKSMYEAVAVRDFAVRFPTHSTARMELPGHVRLETARQIEDGDASQRQLACFEDAARIAAEINAANPERSIGILTRTNRGVAQLIFMLEQMEVSVSQEGGNPLTDSAAVEMILSALMMAEHPGDGRWAFHVSSTPMAAIPGFGSDFVRSMCEDRGVAETVEFLAGTLAPLCDVRETLRLKQLVQLALGYEMNPAPRLRDFVRMVREKRVERPQAAAVRVMTVHQSKGLEFDAVILAELDGPLTRARTSCVPDIERAGDPPKGLSRYLGSKSWHYLPATWQRAFGMQAEGSMTEAMCLLYVAMTRARQSLRMVIQPPKKTAFENRTPSSLIYHALGCKEDPTQGETVLFESGDPAWMGEPSEPVAEKNPMEAPIAIKFRCD</sequence>
<dbReference type="GO" id="GO:0033202">
    <property type="term" value="C:DNA helicase complex"/>
    <property type="evidence" value="ECO:0007669"/>
    <property type="project" value="TreeGrafter"/>
</dbReference>
<protein>
    <recommendedName>
        <fullName evidence="7">DNA 3'-5' helicase</fullName>
        <ecNumber evidence="7">5.6.2.4</ecNumber>
    </recommendedName>
    <alternativeName>
        <fullName evidence="8">DNA 3'-5' helicase II</fullName>
    </alternativeName>
</protein>
<dbReference type="OrthoDB" id="9810135at2"/>
<keyword evidence="5" id="KW-0413">Isomerase</keyword>
<keyword evidence="13" id="KW-1185">Reference proteome</keyword>
<dbReference type="Proteomes" id="UP000317977">
    <property type="component" value="Unassembled WGS sequence"/>
</dbReference>
<dbReference type="PANTHER" id="PTHR11070:SF2">
    <property type="entry name" value="ATP-DEPENDENT DNA HELICASE SRS2"/>
    <property type="match status" value="1"/>
</dbReference>
<dbReference type="InterPro" id="IPR014017">
    <property type="entry name" value="DNA_helicase_UvrD-like_C"/>
</dbReference>
<dbReference type="GO" id="GO:0003677">
    <property type="term" value="F:DNA binding"/>
    <property type="evidence" value="ECO:0007669"/>
    <property type="project" value="InterPro"/>
</dbReference>
<evidence type="ECO:0000313" key="13">
    <source>
        <dbReference type="Proteomes" id="UP000317977"/>
    </source>
</evidence>
<dbReference type="InterPro" id="IPR014016">
    <property type="entry name" value="UvrD-like_ATP-bd"/>
</dbReference>
<dbReference type="InterPro" id="IPR000212">
    <property type="entry name" value="DNA_helicase_UvrD/REP"/>
</dbReference>
<comment type="catalytic activity">
    <reaction evidence="6">
        <text>Couples ATP hydrolysis with the unwinding of duplex DNA by translocating in the 3'-5' direction.</text>
        <dbReference type="EC" id="5.6.2.4"/>
    </reaction>
</comment>
<organism evidence="12 13">
    <name type="scientific">Rubripirellula reticaptiva</name>
    <dbReference type="NCBI Taxonomy" id="2528013"/>
    <lineage>
        <taxon>Bacteria</taxon>
        <taxon>Pseudomonadati</taxon>
        <taxon>Planctomycetota</taxon>
        <taxon>Planctomycetia</taxon>
        <taxon>Pirellulales</taxon>
        <taxon>Pirellulaceae</taxon>
        <taxon>Rubripirellula</taxon>
    </lineage>
</organism>
<evidence type="ECO:0000256" key="6">
    <source>
        <dbReference type="ARBA" id="ARBA00034617"/>
    </source>
</evidence>
<evidence type="ECO:0000256" key="1">
    <source>
        <dbReference type="ARBA" id="ARBA00022741"/>
    </source>
</evidence>
<evidence type="ECO:0000313" key="12">
    <source>
        <dbReference type="EMBL" id="TWU55625.1"/>
    </source>
</evidence>
<evidence type="ECO:0000256" key="5">
    <source>
        <dbReference type="ARBA" id="ARBA00023235"/>
    </source>
</evidence>
<dbReference type="PANTHER" id="PTHR11070">
    <property type="entry name" value="UVRD / RECB / PCRA DNA HELICASE FAMILY MEMBER"/>
    <property type="match status" value="1"/>
</dbReference>
<evidence type="ECO:0000256" key="4">
    <source>
        <dbReference type="ARBA" id="ARBA00022840"/>
    </source>
</evidence>
<dbReference type="InterPro" id="IPR027417">
    <property type="entry name" value="P-loop_NTPase"/>
</dbReference>
<dbReference type="Pfam" id="PF13361">
    <property type="entry name" value="UvrD_C"/>
    <property type="match status" value="1"/>
</dbReference>
<dbReference type="GO" id="GO:0005524">
    <property type="term" value="F:ATP binding"/>
    <property type="evidence" value="ECO:0007669"/>
    <property type="project" value="UniProtKB-UniRule"/>
</dbReference>
<dbReference type="GO" id="GO:0000725">
    <property type="term" value="P:recombinational repair"/>
    <property type="evidence" value="ECO:0007669"/>
    <property type="project" value="TreeGrafter"/>
</dbReference>
<dbReference type="PROSITE" id="PS51198">
    <property type="entry name" value="UVRD_HELICASE_ATP_BIND"/>
    <property type="match status" value="1"/>
</dbReference>
<accession>A0A5C6F3B0</accession>
<feature type="domain" description="UvrD-like helicase ATP-binding" evidence="11">
    <location>
        <begin position="11"/>
        <end position="461"/>
    </location>
</feature>
<dbReference type="GO" id="GO:0043138">
    <property type="term" value="F:3'-5' DNA helicase activity"/>
    <property type="evidence" value="ECO:0007669"/>
    <property type="project" value="UniProtKB-EC"/>
</dbReference>
<evidence type="ECO:0000256" key="3">
    <source>
        <dbReference type="ARBA" id="ARBA00022806"/>
    </source>
</evidence>
<comment type="catalytic activity">
    <reaction evidence="9">
        <text>ATP + H2O = ADP + phosphate + H(+)</text>
        <dbReference type="Rhea" id="RHEA:13065"/>
        <dbReference type="ChEBI" id="CHEBI:15377"/>
        <dbReference type="ChEBI" id="CHEBI:15378"/>
        <dbReference type="ChEBI" id="CHEBI:30616"/>
        <dbReference type="ChEBI" id="CHEBI:43474"/>
        <dbReference type="ChEBI" id="CHEBI:456216"/>
        <dbReference type="EC" id="5.6.2.4"/>
    </reaction>
</comment>
<reference evidence="12 13" key="1">
    <citation type="submission" date="2019-02" db="EMBL/GenBank/DDBJ databases">
        <title>Deep-cultivation of Planctomycetes and their phenomic and genomic characterization uncovers novel biology.</title>
        <authorList>
            <person name="Wiegand S."/>
            <person name="Jogler M."/>
            <person name="Boedeker C."/>
            <person name="Pinto D."/>
            <person name="Vollmers J."/>
            <person name="Rivas-Marin E."/>
            <person name="Kohn T."/>
            <person name="Peeters S.H."/>
            <person name="Heuer A."/>
            <person name="Rast P."/>
            <person name="Oberbeckmann S."/>
            <person name="Bunk B."/>
            <person name="Jeske O."/>
            <person name="Meyerdierks A."/>
            <person name="Storesund J.E."/>
            <person name="Kallscheuer N."/>
            <person name="Luecker S."/>
            <person name="Lage O.M."/>
            <person name="Pohl T."/>
            <person name="Merkel B.J."/>
            <person name="Hornburger P."/>
            <person name="Mueller R.-W."/>
            <person name="Bruemmer F."/>
            <person name="Labrenz M."/>
            <person name="Spormann A.M."/>
            <person name="Op Den Camp H."/>
            <person name="Overmann J."/>
            <person name="Amann R."/>
            <person name="Jetten M.S.M."/>
            <person name="Mascher T."/>
            <person name="Medema M.H."/>
            <person name="Devos D.P."/>
            <person name="Kaster A.-K."/>
            <person name="Ovreas L."/>
            <person name="Rohde M."/>
            <person name="Galperin M.Y."/>
            <person name="Jogler C."/>
        </authorList>
    </citation>
    <scope>NUCLEOTIDE SEQUENCE [LARGE SCALE GENOMIC DNA]</scope>
    <source>
        <strain evidence="12 13">Poly59</strain>
    </source>
</reference>
<keyword evidence="3 10" id="KW-0347">Helicase</keyword>
<dbReference type="GO" id="GO:0016887">
    <property type="term" value="F:ATP hydrolysis activity"/>
    <property type="evidence" value="ECO:0007669"/>
    <property type="project" value="RHEA"/>
</dbReference>
<dbReference type="EMBL" id="SJPX01000002">
    <property type="protein sequence ID" value="TWU55625.1"/>
    <property type="molecule type" value="Genomic_DNA"/>
</dbReference>
<dbReference type="Pfam" id="PF00580">
    <property type="entry name" value="UvrD-helicase"/>
    <property type="match status" value="1"/>
</dbReference>
<keyword evidence="2 10" id="KW-0378">Hydrolase</keyword>
<evidence type="ECO:0000256" key="7">
    <source>
        <dbReference type="ARBA" id="ARBA00034808"/>
    </source>
</evidence>
<evidence type="ECO:0000256" key="10">
    <source>
        <dbReference type="PROSITE-ProRule" id="PRU00560"/>
    </source>
</evidence>
<dbReference type="Gene3D" id="3.40.50.300">
    <property type="entry name" value="P-loop containing nucleotide triphosphate hydrolases"/>
    <property type="match status" value="3"/>
</dbReference>
<keyword evidence="4 10" id="KW-0067">ATP-binding</keyword>
<dbReference type="SUPFAM" id="SSF52540">
    <property type="entry name" value="P-loop containing nucleoside triphosphate hydrolases"/>
    <property type="match status" value="1"/>
</dbReference>